<evidence type="ECO:0000256" key="2">
    <source>
        <dbReference type="ARBA" id="ARBA00022475"/>
    </source>
</evidence>
<keyword evidence="5 9" id="KW-0812">Transmembrane</keyword>
<keyword evidence="6 9" id="KW-1133">Transmembrane helix</keyword>
<sequence length="694" mass="70971">MSTTSGSWARTVTAPELGRFRRAATAAWRGREEDPRWVRPCLYGLLVLTAVLYLVGLSGSGWANPFYSAAAQAGSRSWEAWFFGSSDASNAITVDKPPAALWVTGLSVRLFGLSSWSILVPQALEGVAAVGLLHATVRRRSTPAAGLIAGFLLATTPVATLMFRFNNPDALLVLLVVAATWGVLKAVDTGRARFLYWAGVFLGLGFLTKQLQVFLVLPGLALAYLWAAPHGLGRRVRHLLLAAGTLLVAGGWWVAVVELVPDSWRPYVGGSQENSFLELTFGYNGFGRLTGDETGSVGGTGGWGETGPGRMFDAEFGGNISWLLPAAFALAVAGFVLTRRAGRTDVGRAALVAWTGWLVVTSAAFSFMSGIIHPYYSVALAPAVAALVATGSVQLWRRRSARSALPVLAGVVALSTAWSFVLLGRSGDFLPWLRWVVLVTGVVGTAGLAAAGFVRGPLLRSLQQAGAVAAALAVLAGPVAYSVQTASTAHTGAIVSAGPSSTSGFGLGGGRGGPGGGGGPFSGLFTQGQLPPGGGSPQQAPTGGFGGFGGFGGGTRAGGGGGASGLLNATTPSAELQALLEADVGRYRWVAATTGSNNAAGYQLATQEPVMAIGGFNGTDPAPTLAQFQQHVADGEIHYYLAGSSMASTSTGGSDASRRIAAWVAENFTAATVGGVTVYDLTAGTTGGTASPTS</sequence>
<dbReference type="PANTHER" id="PTHR33908:SF3">
    <property type="entry name" value="UNDECAPRENYL PHOSPHATE-ALPHA-4-AMINO-4-DEOXY-L-ARABINOSE ARABINOSYL TRANSFERASE"/>
    <property type="match status" value="1"/>
</dbReference>
<evidence type="ECO:0000313" key="12">
    <source>
        <dbReference type="EMBL" id="NYD20839.1"/>
    </source>
</evidence>
<feature type="transmembrane region" description="Helical" evidence="9">
    <location>
        <begin position="435"/>
        <end position="454"/>
    </location>
</feature>
<dbReference type="EMBL" id="JACCBB010000001">
    <property type="protein sequence ID" value="NYD20839.1"/>
    <property type="molecule type" value="Genomic_DNA"/>
</dbReference>
<dbReference type="Pfam" id="PF24878">
    <property type="entry name" value="YkcB_C"/>
    <property type="match status" value="1"/>
</dbReference>
<dbReference type="GO" id="GO:0009103">
    <property type="term" value="P:lipopolysaccharide biosynthetic process"/>
    <property type="evidence" value="ECO:0007669"/>
    <property type="project" value="UniProtKB-ARBA"/>
</dbReference>
<feature type="region of interest" description="Disordered" evidence="8">
    <location>
        <begin position="510"/>
        <end position="541"/>
    </location>
</feature>
<evidence type="ECO:0000256" key="1">
    <source>
        <dbReference type="ARBA" id="ARBA00004651"/>
    </source>
</evidence>
<accession>A0A7Y9ASB9</accession>
<dbReference type="InterPro" id="IPR038731">
    <property type="entry name" value="RgtA/B/C-like"/>
</dbReference>
<keyword evidence="2" id="KW-1003">Cell membrane</keyword>
<proteinExistence type="predicted"/>
<feature type="transmembrane region" description="Helical" evidence="9">
    <location>
        <begin position="194"/>
        <end position="227"/>
    </location>
</feature>
<dbReference type="PANTHER" id="PTHR33908">
    <property type="entry name" value="MANNOSYLTRANSFERASE YKCB-RELATED"/>
    <property type="match status" value="1"/>
</dbReference>
<keyword evidence="3" id="KW-0328">Glycosyltransferase</keyword>
<dbReference type="AlphaFoldDB" id="A0A7Y9ASB9"/>
<evidence type="ECO:0000313" key="13">
    <source>
        <dbReference type="Proteomes" id="UP000521922"/>
    </source>
</evidence>
<feature type="domain" description="Putative mannosyltransferase YkcA/B-like C-terminal" evidence="11">
    <location>
        <begin position="576"/>
        <end position="667"/>
    </location>
</feature>
<feature type="transmembrane region" description="Helical" evidence="9">
    <location>
        <begin position="349"/>
        <end position="369"/>
    </location>
</feature>
<feature type="transmembrane region" description="Helical" evidence="9">
    <location>
        <begin position="239"/>
        <end position="257"/>
    </location>
</feature>
<feature type="domain" description="Glycosyltransferase RgtA/B/C/D-like" evidence="10">
    <location>
        <begin position="95"/>
        <end position="248"/>
    </location>
</feature>
<feature type="transmembrane region" description="Helical" evidence="9">
    <location>
        <begin position="403"/>
        <end position="423"/>
    </location>
</feature>
<evidence type="ECO:0000256" key="6">
    <source>
        <dbReference type="ARBA" id="ARBA00022989"/>
    </source>
</evidence>
<evidence type="ECO:0000256" key="9">
    <source>
        <dbReference type="SAM" id="Phobius"/>
    </source>
</evidence>
<evidence type="ECO:0000256" key="3">
    <source>
        <dbReference type="ARBA" id="ARBA00022676"/>
    </source>
</evidence>
<evidence type="ECO:0000256" key="7">
    <source>
        <dbReference type="ARBA" id="ARBA00023136"/>
    </source>
</evidence>
<dbReference type="Proteomes" id="UP000521922">
    <property type="component" value="Unassembled WGS sequence"/>
</dbReference>
<feature type="compositionally biased region" description="Gly residues" evidence="8">
    <location>
        <begin position="510"/>
        <end position="521"/>
    </location>
</feature>
<evidence type="ECO:0000256" key="8">
    <source>
        <dbReference type="SAM" id="MobiDB-lite"/>
    </source>
</evidence>
<evidence type="ECO:0000256" key="5">
    <source>
        <dbReference type="ARBA" id="ARBA00022692"/>
    </source>
</evidence>
<feature type="transmembrane region" description="Helical" evidence="9">
    <location>
        <begin position="466"/>
        <end position="483"/>
    </location>
</feature>
<evidence type="ECO:0000259" key="11">
    <source>
        <dbReference type="Pfam" id="PF24878"/>
    </source>
</evidence>
<evidence type="ECO:0000259" key="10">
    <source>
        <dbReference type="Pfam" id="PF13231"/>
    </source>
</evidence>
<feature type="transmembrane region" description="Helical" evidence="9">
    <location>
        <begin position="320"/>
        <end position="337"/>
    </location>
</feature>
<dbReference type="GO" id="GO:0016763">
    <property type="term" value="F:pentosyltransferase activity"/>
    <property type="evidence" value="ECO:0007669"/>
    <property type="project" value="TreeGrafter"/>
</dbReference>
<dbReference type="Pfam" id="PF13231">
    <property type="entry name" value="PMT_2"/>
    <property type="match status" value="1"/>
</dbReference>
<comment type="caution">
    <text evidence="12">The sequence shown here is derived from an EMBL/GenBank/DDBJ whole genome shotgun (WGS) entry which is preliminary data.</text>
</comment>
<comment type="subcellular location">
    <subcellularLocation>
        <location evidence="1">Cell membrane</location>
        <topology evidence="1">Multi-pass membrane protein</topology>
    </subcellularLocation>
</comment>
<dbReference type="InterPro" id="IPR050297">
    <property type="entry name" value="LipidA_mod_glycosyltrf_83"/>
</dbReference>
<dbReference type="InterPro" id="IPR056785">
    <property type="entry name" value="YkcA/B-like_C"/>
</dbReference>
<dbReference type="GO" id="GO:0010041">
    <property type="term" value="P:response to iron(III) ion"/>
    <property type="evidence" value="ECO:0007669"/>
    <property type="project" value="TreeGrafter"/>
</dbReference>
<feature type="transmembrane region" description="Helical" evidence="9">
    <location>
        <begin position="375"/>
        <end position="396"/>
    </location>
</feature>
<feature type="transmembrane region" description="Helical" evidence="9">
    <location>
        <begin position="170"/>
        <end position="188"/>
    </location>
</feature>
<organism evidence="12 13">
    <name type="scientific">Kineococcus aurantiacus</name>
    <dbReference type="NCBI Taxonomy" id="37633"/>
    <lineage>
        <taxon>Bacteria</taxon>
        <taxon>Bacillati</taxon>
        <taxon>Actinomycetota</taxon>
        <taxon>Actinomycetes</taxon>
        <taxon>Kineosporiales</taxon>
        <taxon>Kineosporiaceae</taxon>
        <taxon>Kineococcus</taxon>
    </lineage>
</organism>
<reference evidence="12 13" key="1">
    <citation type="submission" date="2020-07" db="EMBL/GenBank/DDBJ databases">
        <title>Sequencing the genomes of 1000 actinobacteria strains.</title>
        <authorList>
            <person name="Klenk H.-P."/>
        </authorList>
    </citation>
    <scope>NUCLEOTIDE SEQUENCE [LARGE SCALE GENOMIC DNA]</scope>
    <source>
        <strain evidence="12 13">DSM 7487</strain>
    </source>
</reference>
<protein>
    <submittedName>
        <fullName evidence="12">4-amino-4-deoxy-L-arabinose transferase-like glycosyltransferase</fullName>
    </submittedName>
</protein>
<keyword evidence="7 9" id="KW-0472">Membrane</keyword>
<dbReference type="RefSeq" id="WP_218884696.1">
    <property type="nucleotide sequence ID" value="NZ_BAAAGN010000002.1"/>
</dbReference>
<keyword evidence="4 12" id="KW-0808">Transferase</keyword>
<keyword evidence="13" id="KW-1185">Reference proteome</keyword>
<gene>
    <name evidence="12" type="ORF">BJ968_000379</name>
</gene>
<name>A0A7Y9ASB9_9ACTN</name>
<evidence type="ECO:0000256" key="4">
    <source>
        <dbReference type="ARBA" id="ARBA00022679"/>
    </source>
</evidence>
<dbReference type="GO" id="GO:0005886">
    <property type="term" value="C:plasma membrane"/>
    <property type="evidence" value="ECO:0007669"/>
    <property type="project" value="UniProtKB-SubCell"/>
</dbReference>
<feature type="transmembrane region" description="Helical" evidence="9">
    <location>
        <begin position="144"/>
        <end position="163"/>
    </location>
</feature>
<feature type="transmembrane region" description="Helical" evidence="9">
    <location>
        <begin position="41"/>
        <end position="63"/>
    </location>
</feature>